<dbReference type="InterPro" id="IPR000182">
    <property type="entry name" value="GNAT_dom"/>
</dbReference>
<name>A0ABS3AXF6_9XANT</name>
<dbReference type="SUPFAM" id="SSF55729">
    <property type="entry name" value="Acyl-CoA N-acyltransferases (Nat)"/>
    <property type="match status" value="1"/>
</dbReference>
<dbReference type="Gene3D" id="3.40.630.30">
    <property type="match status" value="1"/>
</dbReference>
<feature type="domain" description="N-acetyltransferase" evidence="3">
    <location>
        <begin position="11"/>
        <end position="164"/>
    </location>
</feature>
<evidence type="ECO:0000256" key="2">
    <source>
        <dbReference type="ARBA" id="ARBA00023315"/>
    </source>
</evidence>
<organism evidence="4 5">
    <name type="scientific">Xanthomonas bonasiae</name>
    <dbReference type="NCBI Taxonomy" id="2810351"/>
    <lineage>
        <taxon>Bacteria</taxon>
        <taxon>Pseudomonadati</taxon>
        <taxon>Pseudomonadota</taxon>
        <taxon>Gammaproteobacteria</taxon>
        <taxon>Lysobacterales</taxon>
        <taxon>Lysobacteraceae</taxon>
        <taxon>Xanthomonas</taxon>
    </lineage>
</organism>
<dbReference type="Proteomes" id="UP000695802">
    <property type="component" value="Unassembled WGS sequence"/>
</dbReference>
<gene>
    <name evidence="4" type="ORF">JR064_00510</name>
</gene>
<dbReference type="InterPro" id="IPR050832">
    <property type="entry name" value="Bact_Acetyltransf"/>
</dbReference>
<keyword evidence="5" id="KW-1185">Reference proteome</keyword>
<evidence type="ECO:0000313" key="4">
    <source>
        <dbReference type="EMBL" id="MBN6100646.1"/>
    </source>
</evidence>
<protein>
    <submittedName>
        <fullName evidence="4">GNAT family N-acetyltransferase</fullName>
    </submittedName>
</protein>
<dbReference type="EMBL" id="JAFIWB010000001">
    <property type="protein sequence ID" value="MBN6100646.1"/>
    <property type="molecule type" value="Genomic_DNA"/>
</dbReference>
<evidence type="ECO:0000313" key="5">
    <source>
        <dbReference type="Proteomes" id="UP000695802"/>
    </source>
</evidence>
<dbReference type="PANTHER" id="PTHR43877">
    <property type="entry name" value="AMINOALKYLPHOSPHONATE N-ACETYLTRANSFERASE-RELATED-RELATED"/>
    <property type="match status" value="1"/>
</dbReference>
<keyword evidence="1" id="KW-0808">Transferase</keyword>
<sequence length="175" mass="17965">MSAAAPPSDAVALRAARHADIAAMWALRTRCVRQVCSTHYPPEVIAAWASAPAPATYPQLIASGGAVLAEDAGGRLLGFGVADLADSEIDGLFVDPDVRGGGLGRRLLQALEAKLVPGARIHLAAALNAVAFYRAQGYAALQQGSYAHPSGIALACVYMEKHPAQAQAGTPQAAV</sequence>
<evidence type="ECO:0000256" key="1">
    <source>
        <dbReference type="ARBA" id="ARBA00022679"/>
    </source>
</evidence>
<reference evidence="4 5" key="1">
    <citation type="submission" date="2021-02" db="EMBL/GenBank/DDBJ databases">
        <title>Taxonomically Unique Crown Gall-Associated Xanthomonas Stains Have Deficiency in Virulence Repertories.</title>
        <authorList>
            <person name="Mafakheri H."/>
            <person name="Taghavi S.M."/>
            <person name="Dimkic I."/>
            <person name="Nemanja K."/>
            <person name="Osdaghi E."/>
        </authorList>
    </citation>
    <scope>NUCLEOTIDE SEQUENCE [LARGE SCALE GENOMIC DNA]</scope>
    <source>
        <strain evidence="4 5">FX4</strain>
    </source>
</reference>
<dbReference type="RefSeq" id="WP_206228461.1">
    <property type="nucleotide sequence ID" value="NZ_JAFIWB010000001.1"/>
</dbReference>
<accession>A0ABS3AXF6</accession>
<dbReference type="PROSITE" id="PS51186">
    <property type="entry name" value="GNAT"/>
    <property type="match status" value="1"/>
</dbReference>
<proteinExistence type="predicted"/>
<comment type="caution">
    <text evidence="4">The sequence shown here is derived from an EMBL/GenBank/DDBJ whole genome shotgun (WGS) entry which is preliminary data.</text>
</comment>
<dbReference type="Pfam" id="PF13673">
    <property type="entry name" value="Acetyltransf_10"/>
    <property type="match status" value="1"/>
</dbReference>
<dbReference type="InterPro" id="IPR016181">
    <property type="entry name" value="Acyl_CoA_acyltransferase"/>
</dbReference>
<dbReference type="PANTHER" id="PTHR43877:SF2">
    <property type="entry name" value="AMINOALKYLPHOSPHONATE N-ACETYLTRANSFERASE-RELATED"/>
    <property type="match status" value="1"/>
</dbReference>
<keyword evidence="2" id="KW-0012">Acyltransferase</keyword>
<evidence type="ECO:0000259" key="3">
    <source>
        <dbReference type="PROSITE" id="PS51186"/>
    </source>
</evidence>